<proteinExistence type="predicted"/>
<reference evidence="2 3" key="1">
    <citation type="journal article" date="2010" name="Science">
        <title>Genomic analysis of organismal complexity in the multicellular green alga Volvox carteri.</title>
        <authorList>
            <person name="Prochnik S.E."/>
            <person name="Umen J."/>
            <person name="Nedelcu A.M."/>
            <person name="Hallmann A."/>
            <person name="Miller S.M."/>
            <person name="Nishii I."/>
            <person name="Ferris P."/>
            <person name="Kuo A."/>
            <person name="Mitros T."/>
            <person name="Fritz-Laylin L.K."/>
            <person name="Hellsten U."/>
            <person name="Chapman J."/>
            <person name="Simakov O."/>
            <person name="Rensing S.A."/>
            <person name="Terry A."/>
            <person name="Pangilinan J."/>
            <person name="Kapitonov V."/>
            <person name="Jurka J."/>
            <person name="Salamov A."/>
            <person name="Shapiro H."/>
            <person name="Schmutz J."/>
            <person name="Grimwood J."/>
            <person name="Lindquist E."/>
            <person name="Lucas S."/>
            <person name="Grigoriev I.V."/>
            <person name="Schmitt R."/>
            <person name="Kirk D."/>
            <person name="Rokhsar D.S."/>
        </authorList>
    </citation>
    <scope>NUCLEOTIDE SEQUENCE [LARGE SCALE GENOMIC DNA]</scope>
    <source>
        <strain evidence="3">f. Nagariensis / Eve</strain>
    </source>
</reference>
<evidence type="ECO:0000313" key="3">
    <source>
        <dbReference type="Proteomes" id="UP000001058"/>
    </source>
</evidence>
<dbReference type="InParanoid" id="D8TRQ4"/>
<dbReference type="AlphaFoldDB" id="D8TRQ4"/>
<keyword evidence="3" id="KW-1185">Reference proteome</keyword>
<dbReference type="Proteomes" id="UP000001058">
    <property type="component" value="Unassembled WGS sequence"/>
</dbReference>
<evidence type="ECO:0000313" key="2">
    <source>
        <dbReference type="EMBL" id="EFJ49939.1"/>
    </source>
</evidence>
<gene>
    <name evidence="2" type="ORF">VOLCADRAFT_89448</name>
</gene>
<sequence>MDASHPDLLGHYTTAAPAAAAPPQLLLPVIGNSPTARSRPTHRPTGTATPSAAPGKGLLLQPALSYSTSSLRKIRLAASWQMRASGGLTSHSRTPLQPYVTYIHMD</sequence>
<feature type="region of interest" description="Disordered" evidence="1">
    <location>
        <begin position="23"/>
        <end position="56"/>
    </location>
</feature>
<name>D8TRQ4_VOLCA</name>
<accession>D8TRQ4</accession>
<dbReference type="KEGG" id="vcn:VOLCADRAFT_89448"/>
<dbReference type="RefSeq" id="XP_002949004.1">
    <property type="nucleotide sequence ID" value="XM_002948958.1"/>
</dbReference>
<protein>
    <submittedName>
        <fullName evidence="2">Uncharacterized protein</fullName>
    </submittedName>
</protein>
<dbReference type="EMBL" id="GL378333">
    <property type="protein sequence ID" value="EFJ49939.1"/>
    <property type="molecule type" value="Genomic_DNA"/>
</dbReference>
<dbReference type="GeneID" id="9623799"/>
<organism evidence="3">
    <name type="scientific">Volvox carteri f. nagariensis</name>
    <dbReference type="NCBI Taxonomy" id="3068"/>
    <lineage>
        <taxon>Eukaryota</taxon>
        <taxon>Viridiplantae</taxon>
        <taxon>Chlorophyta</taxon>
        <taxon>core chlorophytes</taxon>
        <taxon>Chlorophyceae</taxon>
        <taxon>CS clade</taxon>
        <taxon>Chlamydomonadales</taxon>
        <taxon>Volvocaceae</taxon>
        <taxon>Volvox</taxon>
    </lineage>
</organism>
<feature type="compositionally biased region" description="Polar residues" evidence="1">
    <location>
        <begin position="32"/>
        <end position="50"/>
    </location>
</feature>
<evidence type="ECO:0000256" key="1">
    <source>
        <dbReference type="SAM" id="MobiDB-lite"/>
    </source>
</evidence>